<evidence type="ECO:0000313" key="3">
    <source>
        <dbReference type="EMBL" id="KAH9291924.1"/>
    </source>
</evidence>
<comment type="caution">
    <text evidence="3">The sequence shown here is derived from an EMBL/GenBank/DDBJ whole genome shotgun (WGS) entry which is preliminary data.</text>
</comment>
<reference evidence="3 4" key="1">
    <citation type="journal article" date="2021" name="Nat. Plants">
        <title>The Taxus genome provides insights into paclitaxel biosynthesis.</title>
        <authorList>
            <person name="Xiong X."/>
            <person name="Gou J."/>
            <person name="Liao Q."/>
            <person name="Li Y."/>
            <person name="Zhou Q."/>
            <person name="Bi G."/>
            <person name="Li C."/>
            <person name="Du R."/>
            <person name="Wang X."/>
            <person name="Sun T."/>
            <person name="Guo L."/>
            <person name="Liang H."/>
            <person name="Lu P."/>
            <person name="Wu Y."/>
            <person name="Zhang Z."/>
            <person name="Ro D.K."/>
            <person name="Shang Y."/>
            <person name="Huang S."/>
            <person name="Yan J."/>
        </authorList>
    </citation>
    <scope>NUCLEOTIDE SEQUENCE [LARGE SCALE GENOMIC DNA]</scope>
    <source>
        <strain evidence="3">Ta-2019</strain>
    </source>
</reference>
<accession>A0AA38F4D4</accession>
<dbReference type="PANTHER" id="PTHR33781:SF4">
    <property type="entry name" value="PROTEIN PHYTOCHROME KINASE SUBSTRATE 1"/>
    <property type="match status" value="1"/>
</dbReference>
<name>A0AA38F4D4_TAXCH</name>
<evidence type="ECO:0000313" key="2">
    <source>
        <dbReference type="EMBL" id="KAH9291680.1"/>
    </source>
</evidence>
<dbReference type="EMBL" id="JAHRHJ020003461">
    <property type="protein sequence ID" value="KAH9291680.1"/>
    <property type="molecule type" value="Genomic_DNA"/>
</dbReference>
<sequence length="600" mass="65473">METSCKLKEGGTSVRIVPGPNGMSFDGAGQYKFMGAEGTHQAIARDASFSFFLGGNNTGQGINMPLKGISASMDAGGNINRPSSFANGVEKQNSYIARIPVGGRMTTTTMEDREISIFEAEKYFSAQEEKKLDGRSRESKTEMPKPIRETSIPNFTSNSTAKMHPGKKKVSLSSPQIFNRSFRPGTGSTGTGTTPTASSQASCNSQSALLSLRHGNSARKVAANNEKTPSGKWGFVCPCPCSNKRSVDIDQAPTKSRRAPSVTSTTLMDSPMSSIRYSYPALGKRVLTRSIEKNKSETASHITGFNGRGGSGTQILRTSVDNIPQTGHSKDREQLPSMLRKGAEEFTRITFEKEDGFSFSTLPVKSDIENPRPSLEVFGSPFHQQEITRKSASGMEHHRLSSDLHRRSLLQSLDRTRKSFTLDLNPEIRKFGEINNEEDKEESDSSSDLFEIESFTTHGTACYPLKMRRDSLDDIPSIQSGYPASSCCEALGFQSSFQFGEAVTPSAQSSCYEPSEASLDWSVTSADTIGNFSMDYEELKIMKRRASLQNSDLSRLRDVTLKGSSRRRSSGSSFLGCANAKAVSVGAPTIQYSQSTRYNS</sequence>
<gene>
    <name evidence="3" type="ORF">KI387_042889</name>
    <name evidence="2" type="ORF">KI387_043129</name>
</gene>
<feature type="region of interest" description="Disordered" evidence="1">
    <location>
        <begin position="127"/>
        <end position="206"/>
    </location>
</feature>
<organism evidence="3 4">
    <name type="scientific">Taxus chinensis</name>
    <name type="common">Chinese yew</name>
    <name type="synonym">Taxus wallichiana var. chinensis</name>
    <dbReference type="NCBI Taxonomy" id="29808"/>
    <lineage>
        <taxon>Eukaryota</taxon>
        <taxon>Viridiplantae</taxon>
        <taxon>Streptophyta</taxon>
        <taxon>Embryophyta</taxon>
        <taxon>Tracheophyta</taxon>
        <taxon>Spermatophyta</taxon>
        <taxon>Pinopsida</taxon>
        <taxon>Pinidae</taxon>
        <taxon>Conifers II</taxon>
        <taxon>Cupressales</taxon>
        <taxon>Taxaceae</taxon>
        <taxon>Taxus</taxon>
    </lineage>
</organism>
<proteinExistence type="predicted"/>
<dbReference type="GO" id="GO:0009638">
    <property type="term" value="P:phototropism"/>
    <property type="evidence" value="ECO:0007669"/>
    <property type="project" value="InterPro"/>
</dbReference>
<dbReference type="InterPro" id="IPR039615">
    <property type="entry name" value="PKS"/>
</dbReference>
<evidence type="ECO:0000313" key="4">
    <source>
        <dbReference type="Proteomes" id="UP000824469"/>
    </source>
</evidence>
<dbReference type="AlphaFoldDB" id="A0AA38F4D4"/>
<dbReference type="Proteomes" id="UP000824469">
    <property type="component" value="Unassembled WGS sequence"/>
</dbReference>
<keyword evidence="4" id="KW-1185">Reference proteome</keyword>
<dbReference type="EMBL" id="JAHRHJ020003337">
    <property type="protein sequence ID" value="KAH9291924.1"/>
    <property type="molecule type" value="Genomic_DNA"/>
</dbReference>
<feature type="compositionally biased region" description="Basic and acidic residues" evidence="1">
    <location>
        <begin position="127"/>
        <end position="148"/>
    </location>
</feature>
<dbReference type="OMA" id="SIHTHEE"/>
<dbReference type="PANTHER" id="PTHR33781">
    <property type="entry name" value="PROTEIN PHYTOCHROME KINASE SUBSTRATE 1-RELATED"/>
    <property type="match status" value="1"/>
</dbReference>
<feature type="compositionally biased region" description="Polar residues" evidence="1">
    <location>
        <begin position="151"/>
        <end position="161"/>
    </location>
</feature>
<protein>
    <submittedName>
        <fullName evidence="3">Uncharacterized protein</fullName>
    </submittedName>
</protein>
<evidence type="ECO:0000256" key="1">
    <source>
        <dbReference type="SAM" id="MobiDB-lite"/>
    </source>
</evidence>
<feature type="compositionally biased region" description="Low complexity" evidence="1">
    <location>
        <begin position="191"/>
        <end position="206"/>
    </location>
</feature>